<evidence type="ECO:0000256" key="3">
    <source>
        <dbReference type="ARBA" id="ARBA00022692"/>
    </source>
</evidence>
<evidence type="ECO:0000256" key="1">
    <source>
        <dbReference type="ARBA" id="ARBA00004651"/>
    </source>
</evidence>
<organism evidence="8">
    <name type="scientific">bioreactor metagenome</name>
    <dbReference type="NCBI Taxonomy" id="1076179"/>
    <lineage>
        <taxon>unclassified sequences</taxon>
        <taxon>metagenomes</taxon>
        <taxon>ecological metagenomes</taxon>
    </lineage>
</organism>
<comment type="subcellular location">
    <subcellularLocation>
        <location evidence="1">Cell membrane</location>
        <topology evidence="1">Multi-pass membrane protein</topology>
    </subcellularLocation>
</comment>
<gene>
    <name evidence="8" type="ORF">SDC9_49026</name>
</gene>
<keyword evidence="2" id="KW-1003">Cell membrane</keyword>
<dbReference type="InterPro" id="IPR032816">
    <property type="entry name" value="VTT_dom"/>
</dbReference>
<dbReference type="GO" id="GO:0005886">
    <property type="term" value="C:plasma membrane"/>
    <property type="evidence" value="ECO:0007669"/>
    <property type="project" value="UniProtKB-SubCell"/>
</dbReference>
<dbReference type="AlphaFoldDB" id="A0A644WH34"/>
<feature type="transmembrane region" description="Helical" evidence="6">
    <location>
        <begin position="83"/>
        <end position="107"/>
    </location>
</feature>
<sequence length="255" mass="27701">MNVRSPQRKIWLFAAAAVLAASVATAVVLFSEGEDAWRVFLKLLQAVKRSGPFGPLVFLALFTAACIFLLPTFYLTIASGLLFGLWEGFAVATVSVAAGASAAFLIARHRVRSGMLRLWGGGTRFLALDEAVTEDGWKIVFLTRLSPAFPFNIVNYAFGLTSVSFPVYLAASWTGSIPWTLMYVYSGSLAADMAGLHPEAVPEPNLHWTLSAFGLMATVAATCMAARTADRALKKRLRLEEKRAEAKEEDFSGLR</sequence>
<comment type="caution">
    <text evidence="8">The sequence shown here is derived from an EMBL/GenBank/DDBJ whole genome shotgun (WGS) entry which is preliminary data.</text>
</comment>
<dbReference type="PANTHER" id="PTHR12677:SF59">
    <property type="entry name" value="GOLGI APPARATUS MEMBRANE PROTEIN TVP38-RELATED"/>
    <property type="match status" value="1"/>
</dbReference>
<accession>A0A644WH34</accession>
<name>A0A644WH34_9ZZZZ</name>
<evidence type="ECO:0000259" key="7">
    <source>
        <dbReference type="Pfam" id="PF09335"/>
    </source>
</evidence>
<feature type="domain" description="VTT" evidence="7">
    <location>
        <begin position="70"/>
        <end position="188"/>
    </location>
</feature>
<dbReference type="Pfam" id="PF09335">
    <property type="entry name" value="VTT_dom"/>
    <property type="match status" value="1"/>
</dbReference>
<dbReference type="EMBL" id="VSSQ01000895">
    <property type="protein sequence ID" value="MPM02771.1"/>
    <property type="molecule type" value="Genomic_DNA"/>
</dbReference>
<evidence type="ECO:0000256" key="4">
    <source>
        <dbReference type="ARBA" id="ARBA00022989"/>
    </source>
</evidence>
<evidence type="ECO:0000256" key="5">
    <source>
        <dbReference type="ARBA" id="ARBA00023136"/>
    </source>
</evidence>
<protein>
    <recommendedName>
        <fullName evidence="7">VTT domain-containing protein</fullName>
    </recommendedName>
</protein>
<evidence type="ECO:0000256" key="6">
    <source>
        <dbReference type="SAM" id="Phobius"/>
    </source>
</evidence>
<dbReference type="InterPro" id="IPR015414">
    <property type="entry name" value="TMEM64"/>
</dbReference>
<feature type="transmembrane region" description="Helical" evidence="6">
    <location>
        <begin position="206"/>
        <end position="226"/>
    </location>
</feature>
<dbReference type="PANTHER" id="PTHR12677">
    <property type="entry name" value="GOLGI APPARATUS MEMBRANE PROTEIN TVP38-RELATED"/>
    <property type="match status" value="1"/>
</dbReference>
<feature type="transmembrane region" description="Helical" evidence="6">
    <location>
        <begin position="52"/>
        <end position="77"/>
    </location>
</feature>
<reference evidence="8" key="1">
    <citation type="submission" date="2019-08" db="EMBL/GenBank/DDBJ databases">
        <authorList>
            <person name="Kucharzyk K."/>
            <person name="Murdoch R.W."/>
            <person name="Higgins S."/>
            <person name="Loffler F."/>
        </authorList>
    </citation>
    <scope>NUCLEOTIDE SEQUENCE</scope>
</reference>
<proteinExistence type="predicted"/>
<keyword evidence="5 6" id="KW-0472">Membrane</keyword>
<evidence type="ECO:0000256" key="2">
    <source>
        <dbReference type="ARBA" id="ARBA00022475"/>
    </source>
</evidence>
<keyword evidence="4 6" id="KW-1133">Transmembrane helix</keyword>
<keyword evidence="3 6" id="KW-0812">Transmembrane</keyword>
<evidence type="ECO:0000313" key="8">
    <source>
        <dbReference type="EMBL" id="MPM02771.1"/>
    </source>
</evidence>
<feature type="transmembrane region" description="Helical" evidence="6">
    <location>
        <begin position="12"/>
        <end position="31"/>
    </location>
</feature>